<dbReference type="AlphaFoldDB" id="A0A511X5B4"/>
<dbReference type="STRING" id="1120919.GCA_000429165_00032"/>
<protein>
    <submittedName>
        <fullName evidence="2">Uncharacterized protein</fullName>
    </submittedName>
</protein>
<evidence type="ECO:0000313" key="3">
    <source>
        <dbReference type="Proteomes" id="UP000321635"/>
    </source>
</evidence>
<feature type="chain" id="PRO_5022240513" evidence="1">
    <location>
        <begin position="31"/>
        <end position="709"/>
    </location>
</feature>
<sequence>MQISKNSIKYILAFFPFTLIFYGASSAARADDSPVLQSQINQPNGVAGLDASGNVTAPISTSNIAASGNLGAGTAPSGRHYIAQGLSASVDGALLPSTFLIGGIGEYDAAPTKMTSPLIGHGDYGGCVLNVQDALFEQFARCGAGLDEAVVGMFKTVNNSPLFEAGADITSKPSDTVYTVVLNGASVTITPAISAADQNRIYPHTRIYTNVRNGMLNTAADGSTNTPAIWYGYVSTITSTSTATTINVTIDPDSSTGGWMLDTGTTTTTAPGSNSGDVTDTYMSSYTHPAVFIGASGKRFVFNTMIQLDPTVKDSVTRAGEGEESDLQLLDPTGYHANDKFFTVHGKTIVVTGKDLAADDSYLMRLAGSSLMPEGLDVDGIEHGGQVIHTDAGYQYYSLGDLNSASAGSALLISQLGAINYNGTFASLLMYGWKNSNTTSGWGDNAEFHLGMQECQNAAVMSGTSIGASGCTSGGQIVLNPSGYHYGIGLGAGIGGTVNYGLYVDSNGASYIPNSLTFQRSGTAQGAFTTDAYGNLLFNGANFILEDATKEFQVYGATDLKGATTAAAITATSLTSTGAIQGQTITSTGTLTAAANVVANGTITSQGYYVALSGAANAFLRQQTFAYSSFTDPDSGVARDAKFGQDGIAVSGGTKTDTLNVTTSAVLPFGTPASSSATCTAGQIETDATYIYSCVATNTWHRVSNGATW</sequence>
<keyword evidence="1" id="KW-0732">Signal</keyword>
<dbReference type="EMBL" id="BJYF01000001">
    <property type="protein sequence ID" value="GEN58148.1"/>
    <property type="molecule type" value="Genomic_DNA"/>
</dbReference>
<name>A0A511X5B4_9PROT</name>
<keyword evidence="3" id="KW-1185">Reference proteome</keyword>
<dbReference type="Proteomes" id="UP000321635">
    <property type="component" value="Unassembled WGS sequence"/>
</dbReference>
<reference evidence="2 3" key="1">
    <citation type="submission" date="2019-07" db="EMBL/GenBank/DDBJ databases">
        <title>Whole genome shotgun sequence of Acetobacter nitrogenifigens NBRC 105050.</title>
        <authorList>
            <person name="Hosoyama A."/>
            <person name="Uohara A."/>
            <person name="Ohji S."/>
            <person name="Ichikawa N."/>
        </authorList>
    </citation>
    <scope>NUCLEOTIDE SEQUENCE [LARGE SCALE GENOMIC DNA]</scope>
    <source>
        <strain evidence="2 3">NBRC 105050</strain>
    </source>
</reference>
<feature type="signal peptide" evidence="1">
    <location>
        <begin position="1"/>
        <end position="30"/>
    </location>
</feature>
<organism evidence="2 3">
    <name type="scientific">Acetobacter nitrogenifigens DSM 23921 = NBRC 105050</name>
    <dbReference type="NCBI Taxonomy" id="1120919"/>
    <lineage>
        <taxon>Bacteria</taxon>
        <taxon>Pseudomonadati</taxon>
        <taxon>Pseudomonadota</taxon>
        <taxon>Alphaproteobacteria</taxon>
        <taxon>Acetobacterales</taxon>
        <taxon>Acetobacteraceae</taxon>
        <taxon>Acetobacter</taxon>
    </lineage>
</organism>
<comment type="caution">
    <text evidence="2">The sequence shown here is derived from an EMBL/GenBank/DDBJ whole genome shotgun (WGS) entry which is preliminary data.</text>
</comment>
<proteinExistence type="predicted"/>
<gene>
    <name evidence="2" type="ORF">ANI02nite_00320</name>
</gene>
<evidence type="ECO:0000256" key="1">
    <source>
        <dbReference type="SAM" id="SignalP"/>
    </source>
</evidence>
<accession>A0A511X5B4</accession>
<evidence type="ECO:0000313" key="2">
    <source>
        <dbReference type="EMBL" id="GEN58148.1"/>
    </source>
</evidence>